<dbReference type="VEuPathDB" id="TrichDB:TRFO_09625"/>
<comment type="subcellular location">
    <subcellularLocation>
        <location evidence="1">Nucleus</location>
    </subcellularLocation>
</comment>
<accession>A0A1J4JHV2</accession>
<dbReference type="PROSITE" id="PS50166">
    <property type="entry name" value="IMPORTIN_B_NT"/>
    <property type="match status" value="1"/>
</dbReference>
<dbReference type="GO" id="GO:0005634">
    <property type="term" value="C:nucleus"/>
    <property type="evidence" value="ECO:0007669"/>
    <property type="project" value="UniProtKB-SubCell"/>
</dbReference>
<dbReference type="AlphaFoldDB" id="A0A1J4JHV2"/>
<dbReference type="Pfam" id="PF08389">
    <property type="entry name" value="Xpo1"/>
    <property type="match status" value="1"/>
</dbReference>
<proteinExistence type="inferred from homology"/>
<dbReference type="EMBL" id="MLAK01001137">
    <property type="protein sequence ID" value="OHS97077.1"/>
    <property type="molecule type" value="Genomic_DNA"/>
</dbReference>
<dbReference type="InterPro" id="IPR045065">
    <property type="entry name" value="XPO1/5"/>
</dbReference>
<dbReference type="GO" id="GO:0031267">
    <property type="term" value="F:small GTPase binding"/>
    <property type="evidence" value="ECO:0007669"/>
    <property type="project" value="InterPro"/>
</dbReference>
<feature type="domain" description="Importin N-terminal" evidence="6">
    <location>
        <begin position="32"/>
        <end position="98"/>
    </location>
</feature>
<dbReference type="OrthoDB" id="27218at2759"/>
<dbReference type="InterPro" id="IPR016024">
    <property type="entry name" value="ARM-type_fold"/>
</dbReference>
<evidence type="ECO:0000313" key="8">
    <source>
        <dbReference type="Proteomes" id="UP000179807"/>
    </source>
</evidence>
<protein>
    <recommendedName>
        <fullName evidence="6">Importin N-terminal domain-containing protein</fullName>
    </recommendedName>
</protein>
<evidence type="ECO:0000256" key="4">
    <source>
        <dbReference type="ARBA" id="ARBA00022927"/>
    </source>
</evidence>
<dbReference type="Pfam" id="PF08767">
    <property type="entry name" value="CRM1_C"/>
    <property type="match status" value="1"/>
</dbReference>
<organism evidence="7 8">
    <name type="scientific">Tritrichomonas foetus</name>
    <dbReference type="NCBI Taxonomy" id="1144522"/>
    <lineage>
        <taxon>Eukaryota</taxon>
        <taxon>Metamonada</taxon>
        <taxon>Parabasalia</taxon>
        <taxon>Tritrichomonadida</taxon>
        <taxon>Tritrichomonadidae</taxon>
        <taxon>Tritrichomonas</taxon>
    </lineage>
</organism>
<dbReference type="GO" id="GO:0000055">
    <property type="term" value="P:ribosomal large subunit export from nucleus"/>
    <property type="evidence" value="ECO:0007669"/>
    <property type="project" value="TreeGrafter"/>
</dbReference>
<sequence>MESLTTPGVPIDIQFLDSTVLEMNANPTNNEARRALEIFSARPDAWLAANSVLNSGCSYSTKFIMLNILKNTITTFWSSFDEATKSSLIQFLFPQTVKLAQENAPINCLNKANEAIVEILKYEWPKNYPNFITDLLQSMQNSSQACMNGMLILEQLAEDIKNYIERGITASRSIEMNDAFETQFPQIFEVVQTILTNPTGLFKQNTQIFNNQSNLNKLNSDMIHSTLKAIKSFCTLVDVRFFIATPIFAVLSENFINNPEFALEVVDIFGEIATASVMPEGFSQMIPVVFKTIMQGLSTVFTDSNSFSSMTAQFIEVFATSITAYMTRFPSVIESIDEGNWARIAATWMIQVTSFAENSSFHTCFEFWMSVTRRVHNELRVKNNNAPLLLYGPSFSTLTQIILTRFVFPFEETEREDEDGVQFTEIIETTSPVYAPMKATLVFLCNMNSSEVFTALMKFLENAATQEDIYNKFVWAAACLTSPICDAFISKVFEIVSSDNILSKPRAFLWYSSQQTRFLATQPQLLHTFAERVVQMLQNDQLRPYAVFATEKLLSHEAIQKAFVNNGFVEPFIGNLASNDVIQFVSKPAAQIIVSLLNNTEKQMRKDQLLSLLLFPIDTKWKELSNDFTQNPIEIINTMRSYGQLSNVLGPHFFQYAVTLFPTFVRCYQVYTSLPVENEEGALIISRVKTSIVSTIELYAKRLPALYQTSDQLIIETSLQLVDGFVNSLPECRAPNLLRLFGLLFETCSNLIAPHLNLLFSSLFMPTVQAILGECNNLYSHRVALIDFIGGVIHGCFNFIIGFDANALNSFINTIRFLASHHQPEICQKAIRVLAEFIEAARENSPPEFANSFAQSGHSAILVVESVKLLTDTQHNFAFNELCELLAQLLKIPNTQQKLMDVAGAIQQSLFPLMPVEPNLELLVALSHAINDKFTFRQYLRDFMINTKRVGRNDPDLMRDELQIEKQRLETQLQSEMQMTCFA</sequence>
<keyword evidence="5" id="KW-0539">Nucleus</keyword>
<keyword evidence="4" id="KW-0653">Protein transport</keyword>
<dbReference type="PANTHER" id="PTHR11223">
    <property type="entry name" value="EXPORTIN 1/5"/>
    <property type="match status" value="1"/>
</dbReference>
<evidence type="ECO:0000256" key="2">
    <source>
        <dbReference type="ARBA" id="ARBA00009466"/>
    </source>
</evidence>
<dbReference type="SUPFAM" id="SSF48371">
    <property type="entry name" value="ARM repeat"/>
    <property type="match status" value="1"/>
</dbReference>
<dbReference type="InterPro" id="IPR001494">
    <property type="entry name" value="Importin-beta_N"/>
</dbReference>
<comment type="similarity">
    <text evidence="2">Belongs to the exportin family.</text>
</comment>
<evidence type="ECO:0000256" key="1">
    <source>
        <dbReference type="ARBA" id="ARBA00004123"/>
    </source>
</evidence>
<evidence type="ECO:0000256" key="3">
    <source>
        <dbReference type="ARBA" id="ARBA00022448"/>
    </source>
</evidence>
<dbReference type="GO" id="GO:0005737">
    <property type="term" value="C:cytoplasm"/>
    <property type="evidence" value="ECO:0007669"/>
    <property type="project" value="TreeGrafter"/>
</dbReference>
<dbReference type="InterPro" id="IPR013598">
    <property type="entry name" value="Exportin-1/Importin-b-like"/>
</dbReference>
<name>A0A1J4JHV2_9EUKA</name>
<dbReference type="GO" id="GO:0005049">
    <property type="term" value="F:nuclear export signal receptor activity"/>
    <property type="evidence" value="ECO:0007669"/>
    <property type="project" value="InterPro"/>
</dbReference>
<dbReference type="SMART" id="SM01102">
    <property type="entry name" value="CRM1_C"/>
    <property type="match status" value="1"/>
</dbReference>
<dbReference type="GO" id="GO:0006611">
    <property type="term" value="P:protein export from nucleus"/>
    <property type="evidence" value="ECO:0007669"/>
    <property type="project" value="InterPro"/>
</dbReference>
<dbReference type="GeneID" id="94829665"/>
<evidence type="ECO:0000313" key="7">
    <source>
        <dbReference type="EMBL" id="OHS97077.1"/>
    </source>
</evidence>
<comment type="caution">
    <text evidence="7">The sequence shown here is derived from an EMBL/GenBank/DDBJ whole genome shotgun (WGS) entry which is preliminary data.</text>
</comment>
<evidence type="ECO:0000259" key="6">
    <source>
        <dbReference type="PROSITE" id="PS50166"/>
    </source>
</evidence>
<keyword evidence="8" id="KW-1185">Reference proteome</keyword>
<dbReference type="InterPro" id="IPR011989">
    <property type="entry name" value="ARM-like"/>
</dbReference>
<dbReference type="InterPro" id="IPR014877">
    <property type="entry name" value="XPO1_C_dom"/>
</dbReference>
<dbReference type="Gene3D" id="1.25.10.10">
    <property type="entry name" value="Leucine-rich Repeat Variant"/>
    <property type="match status" value="1"/>
</dbReference>
<dbReference type="Proteomes" id="UP000179807">
    <property type="component" value="Unassembled WGS sequence"/>
</dbReference>
<reference evidence="7" key="1">
    <citation type="submission" date="2016-10" db="EMBL/GenBank/DDBJ databases">
        <authorList>
            <person name="Benchimol M."/>
            <person name="Almeida L.G."/>
            <person name="Vasconcelos A.T."/>
            <person name="Perreira-Neves A."/>
            <person name="Rosa I.A."/>
            <person name="Tasca T."/>
            <person name="Bogo M.R."/>
            <person name="de Souza W."/>
        </authorList>
    </citation>
    <scope>NUCLEOTIDE SEQUENCE [LARGE SCALE GENOMIC DNA]</scope>
    <source>
        <strain evidence="7">K</strain>
    </source>
</reference>
<gene>
    <name evidence="7" type="ORF">TRFO_09625</name>
</gene>
<dbReference type="RefSeq" id="XP_068350214.1">
    <property type="nucleotide sequence ID" value="XM_068494961.1"/>
</dbReference>
<evidence type="ECO:0000256" key="5">
    <source>
        <dbReference type="ARBA" id="ARBA00023242"/>
    </source>
</evidence>
<keyword evidence="3" id="KW-0813">Transport</keyword>
<dbReference type="GO" id="GO:0000056">
    <property type="term" value="P:ribosomal small subunit export from nucleus"/>
    <property type="evidence" value="ECO:0007669"/>
    <property type="project" value="TreeGrafter"/>
</dbReference>
<dbReference type="PANTHER" id="PTHR11223:SF2">
    <property type="entry name" value="EXPORTIN-1"/>
    <property type="match status" value="1"/>
</dbReference>